<dbReference type="Gene3D" id="2.30.29.30">
    <property type="entry name" value="Pleckstrin-homology domain (PH domain)/Phosphotyrosine-binding domain (PTB)"/>
    <property type="match status" value="1"/>
</dbReference>
<dbReference type="InterPro" id="IPR036397">
    <property type="entry name" value="RNaseH_sf"/>
</dbReference>
<keyword evidence="5" id="KW-0067">ATP-binding</keyword>
<evidence type="ECO:0000256" key="3">
    <source>
        <dbReference type="ARBA" id="ARBA00022741"/>
    </source>
</evidence>
<dbReference type="SUPFAM" id="SSF50729">
    <property type="entry name" value="PH domain-like"/>
    <property type="match status" value="1"/>
</dbReference>
<keyword evidence="3" id="KW-0547">Nucleotide-binding</keyword>
<dbReference type="InterPro" id="IPR011993">
    <property type="entry name" value="PH-like_dom_sf"/>
</dbReference>
<dbReference type="PROSITE" id="PS00108">
    <property type="entry name" value="PROTEIN_KINASE_ST"/>
    <property type="match status" value="1"/>
</dbReference>
<dbReference type="FunFam" id="1.10.510.10:FF:000330">
    <property type="entry name" value="3-phosphoinositide-dependent protein kinase 2-like"/>
    <property type="match status" value="1"/>
</dbReference>
<dbReference type="InterPro" id="IPR033931">
    <property type="entry name" value="PDK1-typ_PH"/>
</dbReference>
<dbReference type="PANTHER" id="PTHR24353">
    <property type="entry name" value="CYCLIC NUCLEOTIDE-DEPENDENT PROTEIN KINASE"/>
    <property type="match status" value="1"/>
</dbReference>
<evidence type="ECO:0000256" key="5">
    <source>
        <dbReference type="ARBA" id="ARBA00022840"/>
    </source>
</evidence>
<dbReference type="GO" id="GO:0004691">
    <property type="term" value="F:cAMP-dependent protein kinase activity"/>
    <property type="evidence" value="ECO:0007669"/>
    <property type="project" value="TreeGrafter"/>
</dbReference>
<evidence type="ECO:0000256" key="2">
    <source>
        <dbReference type="ARBA" id="ARBA00022679"/>
    </source>
</evidence>
<evidence type="ECO:0000313" key="7">
    <source>
        <dbReference type="EMBL" id="SPC92144.1"/>
    </source>
</evidence>
<evidence type="ECO:0000259" key="6">
    <source>
        <dbReference type="PROSITE" id="PS50011"/>
    </source>
</evidence>
<name>A0A2N9FZ79_FAGSY</name>
<evidence type="ECO:0000256" key="4">
    <source>
        <dbReference type="ARBA" id="ARBA00022777"/>
    </source>
</evidence>
<organism evidence="7">
    <name type="scientific">Fagus sylvatica</name>
    <name type="common">Beechnut</name>
    <dbReference type="NCBI Taxonomy" id="28930"/>
    <lineage>
        <taxon>Eukaryota</taxon>
        <taxon>Viridiplantae</taxon>
        <taxon>Streptophyta</taxon>
        <taxon>Embryophyta</taxon>
        <taxon>Tracheophyta</taxon>
        <taxon>Spermatophyta</taxon>
        <taxon>Magnoliopsida</taxon>
        <taxon>eudicotyledons</taxon>
        <taxon>Gunneridae</taxon>
        <taxon>Pentapetalae</taxon>
        <taxon>rosids</taxon>
        <taxon>fabids</taxon>
        <taxon>Fagales</taxon>
        <taxon>Fagaceae</taxon>
        <taxon>Fagus</taxon>
    </lineage>
</organism>
<sequence length="582" mass="66342">MALESCEGGELFDQITRKGCLSEDEARFYAAEVVDALEYIHSLGLIHRDIKPENLLLTADGHIKIADFGSVKPMRDSQITVLPNAASDDKACTFVGTAAYVPPEVLNSSPATFGNDLCALGCTLYQMLSGTSPFKDASEWLIFQRIIARDIRFPDYFSQEARDLVDRLLVSYFLGCTWLEGISNLFANLVNRQQFLDPGESVLMISMVKKLQKLTSKKVQLILTNKPKLIYVDPSKLIVKGNIIWSDNPNDLSIQVTSPTHFKICTPKKVMSFEDAKQRAWQWKKAIEGLQNRLKSLTVIKEVNRKGPYIGLITVYPPEENAFLASGAFKPHKTHPFVDLSVKKDNLKLQADDSGWERSMIRKLLEGFARDKLLGYDNIAVRWGVDIVGPLPRAPRNKKFLIVATDYFTKWVEAEPLAHIRDTDAKRFLWKNVITRFVIPWAVVSDNGTQFEEAVILLEIGLSTIRTTEFDAEQNENNLRKDLNWIEERRDLDAIKLASYQRQMKRGYDKNIRPKSFQINDLVLRKVVANTRNPNDGKLGPNWEEPYKVVSFAGVGAYRLENMDEKPIPRPWNICNLKKYFF</sequence>
<dbReference type="InterPro" id="IPR011009">
    <property type="entry name" value="Kinase-like_dom_sf"/>
</dbReference>
<dbReference type="Pfam" id="PF14593">
    <property type="entry name" value="PH_3"/>
    <property type="match status" value="1"/>
</dbReference>
<dbReference type="PANTHER" id="PTHR24353:SF37">
    <property type="entry name" value="CAMP-DEPENDENT PROTEIN KINASE CATALYTIC SUBUNIT PRKX"/>
    <property type="match status" value="1"/>
</dbReference>
<keyword evidence="2" id="KW-0808">Transferase</keyword>
<keyword evidence="1" id="KW-0723">Serine/threonine-protein kinase</keyword>
<accession>A0A2N9FZ79</accession>
<proteinExistence type="predicted"/>
<dbReference type="GO" id="GO:0005524">
    <property type="term" value="F:ATP binding"/>
    <property type="evidence" value="ECO:0007669"/>
    <property type="project" value="UniProtKB-KW"/>
</dbReference>
<dbReference type="EMBL" id="OIVN01001282">
    <property type="protein sequence ID" value="SPC92144.1"/>
    <property type="molecule type" value="Genomic_DNA"/>
</dbReference>
<reference evidence="7" key="1">
    <citation type="submission" date="2018-02" db="EMBL/GenBank/DDBJ databases">
        <authorList>
            <person name="Cohen D.B."/>
            <person name="Kent A.D."/>
        </authorList>
    </citation>
    <scope>NUCLEOTIDE SEQUENCE</scope>
</reference>
<dbReference type="SUPFAM" id="SSF56112">
    <property type="entry name" value="Protein kinase-like (PK-like)"/>
    <property type="match status" value="1"/>
</dbReference>
<dbReference type="Gene3D" id="1.10.510.10">
    <property type="entry name" value="Transferase(Phosphotransferase) domain 1"/>
    <property type="match status" value="1"/>
</dbReference>
<dbReference type="SMART" id="SM00220">
    <property type="entry name" value="S_TKc"/>
    <property type="match status" value="1"/>
</dbReference>
<keyword evidence="4" id="KW-0418">Kinase</keyword>
<dbReference type="Pfam" id="PF00069">
    <property type="entry name" value="Pkinase"/>
    <property type="match status" value="1"/>
</dbReference>
<dbReference type="InterPro" id="IPR000719">
    <property type="entry name" value="Prot_kinase_dom"/>
</dbReference>
<feature type="domain" description="Protein kinase" evidence="6">
    <location>
        <begin position="1"/>
        <end position="196"/>
    </location>
</feature>
<dbReference type="PROSITE" id="PS50011">
    <property type="entry name" value="PROTEIN_KINASE_DOM"/>
    <property type="match status" value="1"/>
</dbReference>
<dbReference type="SUPFAM" id="SSF53098">
    <property type="entry name" value="Ribonuclease H-like"/>
    <property type="match status" value="1"/>
</dbReference>
<protein>
    <recommendedName>
        <fullName evidence="6">Protein kinase domain-containing protein</fullName>
    </recommendedName>
</protein>
<dbReference type="AlphaFoldDB" id="A0A2N9FZ79"/>
<dbReference type="InterPro" id="IPR008271">
    <property type="entry name" value="Ser/Thr_kinase_AS"/>
</dbReference>
<dbReference type="FunFam" id="2.30.29.30:FF:000305">
    <property type="entry name" value="3-phosphoinositide-dependent protein kinase 1"/>
    <property type="match status" value="1"/>
</dbReference>
<dbReference type="InterPro" id="IPR012337">
    <property type="entry name" value="RNaseH-like_sf"/>
</dbReference>
<dbReference type="GO" id="GO:0005952">
    <property type="term" value="C:cAMP-dependent protein kinase complex"/>
    <property type="evidence" value="ECO:0007669"/>
    <property type="project" value="TreeGrafter"/>
</dbReference>
<evidence type="ECO:0000256" key="1">
    <source>
        <dbReference type="ARBA" id="ARBA00022527"/>
    </source>
</evidence>
<dbReference type="Gene3D" id="3.30.420.10">
    <property type="entry name" value="Ribonuclease H-like superfamily/Ribonuclease H"/>
    <property type="match status" value="1"/>
</dbReference>
<gene>
    <name evidence="7" type="ORF">FSB_LOCUS20026</name>
</gene>
<dbReference type="GO" id="GO:0003676">
    <property type="term" value="F:nucleic acid binding"/>
    <property type="evidence" value="ECO:0007669"/>
    <property type="project" value="InterPro"/>
</dbReference>